<proteinExistence type="predicted"/>
<dbReference type="PANTHER" id="PTHR43214">
    <property type="entry name" value="TWO-COMPONENT RESPONSE REGULATOR"/>
    <property type="match status" value="1"/>
</dbReference>
<name>A0ABU3XEL2_9BACI</name>
<evidence type="ECO:0000259" key="7">
    <source>
        <dbReference type="PROSITE" id="PS50043"/>
    </source>
</evidence>
<dbReference type="PANTHER" id="PTHR43214:SF43">
    <property type="entry name" value="TWO-COMPONENT RESPONSE REGULATOR"/>
    <property type="match status" value="1"/>
</dbReference>
<dbReference type="PROSITE" id="PS50110">
    <property type="entry name" value="RESPONSE_REGULATORY"/>
    <property type="match status" value="1"/>
</dbReference>
<feature type="modified residue" description="4-aspartylphosphate" evidence="6">
    <location>
        <position position="54"/>
    </location>
</feature>
<dbReference type="InterPro" id="IPR058245">
    <property type="entry name" value="NreC/VraR/RcsB-like_REC"/>
</dbReference>
<evidence type="ECO:0000256" key="3">
    <source>
        <dbReference type="ARBA" id="ARBA00023015"/>
    </source>
</evidence>
<keyword evidence="5" id="KW-0804">Transcription</keyword>
<dbReference type="InterPro" id="IPR039420">
    <property type="entry name" value="WalR-like"/>
</dbReference>
<evidence type="ECO:0000256" key="4">
    <source>
        <dbReference type="ARBA" id="ARBA00023125"/>
    </source>
</evidence>
<dbReference type="SMART" id="SM00448">
    <property type="entry name" value="REC"/>
    <property type="match status" value="1"/>
</dbReference>
<dbReference type="PROSITE" id="PS50043">
    <property type="entry name" value="HTH_LUXR_2"/>
    <property type="match status" value="1"/>
</dbReference>
<evidence type="ECO:0000259" key="8">
    <source>
        <dbReference type="PROSITE" id="PS50110"/>
    </source>
</evidence>
<dbReference type="CDD" id="cd06170">
    <property type="entry name" value="LuxR_C_like"/>
    <property type="match status" value="1"/>
</dbReference>
<comment type="caution">
    <text evidence="9">The sequence shown here is derived from an EMBL/GenBank/DDBJ whole genome shotgun (WGS) entry which is preliminary data.</text>
</comment>
<dbReference type="SUPFAM" id="SSF52172">
    <property type="entry name" value="CheY-like"/>
    <property type="match status" value="1"/>
</dbReference>
<sequence>MIRVLIVDDHQMVRRGLRFFLETQTDLVIVGEASNGQEAIEQVRALKPDVVLMDLVMPIMNGIKAIERLMNEYPQLKILALTSFSDQDHVIPALQAGASGYQLKDIDPDELAETIRALYAGESKVHSKVLKYVLTRITHQQDEEEVKINSLTKREKEVLVELTRGRSNKELAEVLHITEKTVKTHISNIFAKLELGDRTQAALFAIRHRLDK</sequence>
<feature type="domain" description="HTH luxR-type" evidence="7">
    <location>
        <begin position="144"/>
        <end position="209"/>
    </location>
</feature>
<keyword evidence="3" id="KW-0805">Transcription regulation</keyword>
<dbReference type="Gene3D" id="3.40.50.2300">
    <property type="match status" value="1"/>
</dbReference>
<protein>
    <submittedName>
        <fullName evidence="9">Response regulator transcription factor</fullName>
    </submittedName>
</protein>
<dbReference type="CDD" id="cd17535">
    <property type="entry name" value="REC_NarL-like"/>
    <property type="match status" value="1"/>
</dbReference>
<keyword evidence="2 6" id="KW-0597">Phosphoprotein</keyword>
<evidence type="ECO:0000256" key="6">
    <source>
        <dbReference type="PROSITE-ProRule" id="PRU00169"/>
    </source>
</evidence>
<dbReference type="InterPro" id="IPR011006">
    <property type="entry name" value="CheY-like_superfamily"/>
</dbReference>
<evidence type="ECO:0000256" key="2">
    <source>
        <dbReference type="ARBA" id="ARBA00022553"/>
    </source>
</evidence>
<dbReference type="PRINTS" id="PR00038">
    <property type="entry name" value="HTHLUXR"/>
</dbReference>
<keyword evidence="4" id="KW-0238">DNA-binding</keyword>
<dbReference type="Pfam" id="PF00072">
    <property type="entry name" value="Response_reg"/>
    <property type="match status" value="1"/>
</dbReference>
<dbReference type="Proteomes" id="UP001287282">
    <property type="component" value="Unassembled WGS sequence"/>
</dbReference>
<dbReference type="EMBL" id="JAWJBA010000008">
    <property type="protein sequence ID" value="MDV2686335.1"/>
    <property type="molecule type" value="Genomic_DNA"/>
</dbReference>
<evidence type="ECO:0000256" key="1">
    <source>
        <dbReference type="ARBA" id="ARBA00004496"/>
    </source>
</evidence>
<dbReference type="InterPro" id="IPR001789">
    <property type="entry name" value="Sig_transdc_resp-reg_receiver"/>
</dbReference>
<dbReference type="InterPro" id="IPR000792">
    <property type="entry name" value="Tscrpt_reg_LuxR_C"/>
</dbReference>
<gene>
    <name evidence="9" type="ORF">RYX56_18365</name>
</gene>
<evidence type="ECO:0000256" key="5">
    <source>
        <dbReference type="ARBA" id="ARBA00023163"/>
    </source>
</evidence>
<evidence type="ECO:0000313" key="10">
    <source>
        <dbReference type="Proteomes" id="UP001287282"/>
    </source>
</evidence>
<dbReference type="SUPFAM" id="SSF46894">
    <property type="entry name" value="C-terminal effector domain of the bipartite response regulators"/>
    <property type="match status" value="1"/>
</dbReference>
<keyword evidence="10" id="KW-1185">Reference proteome</keyword>
<feature type="domain" description="Response regulatory" evidence="8">
    <location>
        <begin position="3"/>
        <end position="119"/>
    </location>
</feature>
<reference evidence="9 10" key="1">
    <citation type="submission" date="2023-10" db="EMBL/GenBank/DDBJ databases">
        <title>Screening of Alkalihalobacillus lindianensis BZ-TG-R113 and Its Alleviation of Salt Stress on Rapeseed Growth.</title>
        <authorList>
            <person name="Zhao B."/>
            <person name="Guo T."/>
        </authorList>
    </citation>
    <scope>NUCLEOTIDE SEQUENCE [LARGE SCALE GENOMIC DNA]</scope>
    <source>
        <strain evidence="9 10">BZ-TG-R113</strain>
    </source>
</reference>
<accession>A0ABU3XEL2</accession>
<dbReference type="SMART" id="SM00421">
    <property type="entry name" value="HTH_LUXR"/>
    <property type="match status" value="1"/>
</dbReference>
<dbReference type="RefSeq" id="WP_317123499.1">
    <property type="nucleotide sequence ID" value="NZ_JAWJBA010000008.1"/>
</dbReference>
<evidence type="ECO:0000313" key="9">
    <source>
        <dbReference type="EMBL" id="MDV2686335.1"/>
    </source>
</evidence>
<dbReference type="InterPro" id="IPR016032">
    <property type="entry name" value="Sig_transdc_resp-reg_C-effctor"/>
</dbReference>
<comment type="subcellular location">
    <subcellularLocation>
        <location evidence="1">Cytoplasm</location>
    </subcellularLocation>
</comment>
<dbReference type="Pfam" id="PF00196">
    <property type="entry name" value="GerE"/>
    <property type="match status" value="1"/>
</dbReference>
<organism evidence="9 10">
    <name type="scientific">Alkalihalophilus lindianensis</name>
    <dbReference type="NCBI Taxonomy" id="1630542"/>
    <lineage>
        <taxon>Bacteria</taxon>
        <taxon>Bacillati</taxon>
        <taxon>Bacillota</taxon>
        <taxon>Bacilli</taxon>
        <taxon>Bacillales</taxon>
        <taxon>Bacillaceae</taxon>
        <taxon>Alkalihalophilus</taxon>
    </lineage>
</organism>